<evidence type="ECO:0000259" key="3">
    <source>
        <dbReference type="Pfam" id="PF00171"/>
    </source>
</evidence>
<reference evidence="4" key="1">
    <citation type="journal article" date="2014" name="Int. J. Syst. Evol. Microbiol.">
        <title>Complete genome sequence of Corynebacterium casei LMG S-19264T (=DSM 44701T), isolated from a smear-ripened cheese.</title>
        <authorList>
            <consortium name="US DOE Joint Genome Institute (JGI-PGF)"/>
            <person name="Walter F."/>
            <person name="Albersmeier A."/>
            <person name="Kalinowski J."/>
            <person name="Ruckert C."/>
        </authorList>
    </citation>
    <scope>NUCLEOTIDE SEQUENCE</scope>
    <source>
        <strain evidence="4">CGMCC 1.15034</strain>
    </source>
</reference>
<dbReference type="EMBL" id="BMHC01000010">
    <property type="protein sequence ID" value="GGI27522.1"/>
    <property type="molecule type" value="Genomic_DNA"/>
</dbReference>
<evidence type="ECO:0000313" key="6">
    <source>
        <dbReference type="Proteomes" id="UP000593880"/>
    </source>
</evidence>
<dbReference type="GO" id="GO:0009450">
    <property type="term" value="P:gamma-aminobutyric acid catabolic process"/>
    <property type="evidence" value="ECO:0007669"/>
    <property type="project" value="TreeGrafter"/>
</dbReference>
<dbReference type="Proteomes" id="UP000625079">
    <property type="component" value="Unassembled WGS sequence"/>
</dbReference>
<dbReference type="Gene3D" id="3.40.309.10">
    <property type="entry name" value="Aldehyde Dehydrogenase, Chain A, domain 2"/>
    <property type="match status" value="1"/>
</dbReference>
<accession>A0A410VJ52</accession>
<protein>
    <submittedName>
        <fullName evidence="4">NAD-dependent succinate-semialdehyde dehydrogenase</fullName>
    </submittedName>
</protein>
<dbReference type="SUPFAM" id="SSF53720">
    <property type="entry name" value="ALDH-like"/>
    <property type="match status" value="1"/>
</dbReference>
<dbReference type="RefSeq" id="WP_128955180.1">
    <property type="nucleotide sequence ID" value="NZ_BMHC01000010.1"/>
</dbReference>
<dbReference type="InterPro" id="IPR050740">
    <property type="entry name" value="Aldehyde_DH_Superfamily"/>
</dbReference>
<dbReference type="GO" id="GO:0004777">
    <property type="term" value="F:succinate-semialdehyde dehydrogenase (NAD+) activity"/>
    <property type="evidence" value="ECO:0007669"/>
    <property type="project" value="TreeGrafter"/>
</dbReference>
<dbReference type="AlphaFoldDB" id="A0A410VJ52"/>
<dbReference type="InterPro" id="IPR016161">
    <property type="entry name" value="Ald_DH/histidinol_DH"/>
</dbReference>
<reference evidence="4" key="3">
    <citation type="submission" date="2022-12" db="EMBL/GenBank/DDBJ databases">
        <authorList>
            <person name="Sun Q."/>
            <person name="Zhou Y."/>
        </authorList>
    </citation>
    <scope>NUCLEOTIDE SEQUENCE</scope>
    <source>
        <strain evidence="4">CGMCC 1.15034</strain>
    </source>
</reference>
<sequence>MTGHTPIRLFIGGKWIERNGAPILNPANEAVLGIVPMAREADLAAAVDAATNGFNVWSLTSAARRSEIIRQAAANLRANADVVARDITLEQGKPLRDAQTEVRRACQVLEWDAEEGRRLYGRTIPSEPGYRNTVQLYPIGPVAAFSPWNYPLSSVARKVGGALSAGCSLVLKASEETPAAAVHLAEAFVKAGLPDGVLNLVFGIPADISRYLIGHPSIRLVAFTGSVPVGKGLAAQAGMHMKPCIMELGGHAPVIICDDVDPLDSASRSVAAKASNSGQICTSPTRWFVHDSIYGEFVNNMGEAARKIEVGNGLDPATQMGPVANSRRLAAIQELVSEAIAKGARLVAGGERIKNNGYYWPLTVLADVPADARIMKEEPFGPVALVNSVTSLPDAIKRANELPYGLAGYAMTHSADYAGYIADHMQVGNLAINHFTSSLPETPFGGTKDSGYAREGGAEGLLNYTIVRSISFLAGPPRNSVPAHR</sequence>
<evidence type="ECO:0000313" key="4">
    <source>
        <dbReference type="EMBL" id="GGI27522.1"/>
    </source>
</evidence>
<dbReference type="InterPro" id="IPR016163">
    <property type="entry name" value="Ald_DH_C"/>
</dbReference>
<keyword evidence="5" id="KW-0614">Plasmid</keyword>
<dbReference type="CDD" id="cd07103">
    <property type="entry name" value="ALDH_F5_SSADH_GabD"/>
    <property type="match status" value="1"/>
</dbReference>
<keyword evidence="6" id="KW-1185">Reference proteome</keyword>
<evidence type="ECO:0000313" key="7">
    <source>
        <dbReference type="Proteomes" id="UP000625079"/>
    </source>
</evidence>
<dbReference type="Pfam" id="PF00171">
    <property type="entry name" value="Aldedh"/>
    <property type="match status" value="1"/>
</dbReference>
<proteinExistence type="inferred from homology"/>
<gene>
    <name evidence="4" type="ORF">GCM10010987_44810</name>
    <name evidence="5" type="ORF">XH86_35920</name>
</gene>
<dbReference type="InterPro" id="IPR016162">
    <property type="entry name" value="Ald_DH_N"/>
</dbReference>
<dbReference type="Proteomes" id="UP000593880">
    <property type="component" value="Plasmid unnamed"/>
</dbReference>
<evidence type="ECO:0000256" key="1">
    <source>
        <dbReference type="ARBA" id="ARBA00009986"/>
    </source>
</evidence>
<dbReference type="PANTHER" id="PTHR43353:SF5">
    <property type="entry name" value="SUCCINATE-SEMIALDEHYDE DEHYDROGENASE, MITOCHONDRIAL"/>
    <property type="match status" value="1"/>
</dbReference>
<dbReference type="FunFam" id="3.40.605.10:FF:000007">
    <property type="entry name" value="NAD/NADP-dependent betaine aldehyde dehydrogenase"/>
    <property type="match status" value="1"/>
</dbReference>
<dbReference type="OrthoDB" id="9812625at2"/>
<dbReference type="PANTHER" id="PTHR43353">
    <property type="entry name" value="SUCCINATE-SEMIALDEHYDE DEHYDROGENASE, MITOCHONDRIAL"/>
    <property type="match status" value="1"/>
</dbReference>
<dbReference type="EMBL" id="CP030058">
    <property type="protein sequence ID" value="QOZ64212.1"/>
    <property type="molecule type" value="Genomic_DNA"/>
</dbReference>
<reference evidence="5 6" key="2">
    <citation type="submission" date="2018-06" db="EMBL/GenBank/DDBJ databases">
        <title>Comparative genomics of rhizobia nodulating Arachis hypogaea in China.</title>
        <authorList>
            <person name="Li Y."/>
        </authorList>
    </citation>
    <scope>NUCLEOTIDE SEQUENCE [LARGE SCALE GENOMIC DNA]</scope>
    <source>
        <strain evidence="5 6">CCBAU 51658</strain>
        <plasmid evidence="5 6">unnamed</plasmid>
    </source>
</reference>
<comment type="similarity">
    <text evidence="1">Belongs to the aldehyde dehydrogenase family.</text>
</comment>
<geneLocation type="plasmid" evidence="5 6">
    <name>unnamed</name>
</geneLocation>
<keyword evidence="2" id="KW-0560">Oxidoreductase</keyword>
<dbReference type="InterPro" id="IPR015590">
    <property type="entry name" value="Aldehyde_DH_dom"/>
</dbReference>
<dbReference type="Gene3D" id="3.40.605.10">
    <property type="entry name" value="Aldehyde Dehydrogenase, Chain A, domain 1"/>
    <property type="match status" value="1"/>
</dbReference>
<organism evidence="4 7">
    <name type="scientific">Bradyrhizobium guangdongense</name>
    <dbReference type="NCBI Taxonomy" id="1325090"/>
    <lineage>
        <taxon>Bacteria</taxon>
        <taxon>Pseudomonadati</taxon>
        <taxon>Pseudomonadota</taxon>
        <taxon>Alphaproteobacteria</taxon>
        <taxon>Hyphomicrobiales</taxon>
        <taxon>Nitrobacteraceae</taxon>
        <taxon>Bradyrhizobium</taxon>
    </lineage>
</organism>
<feature type="domain" description="Aldehyde dehydrogenase" evidence="3">
    <location>
        <begin position="16"/>
        <end position="469"/>
    </location>
</feature>
<evidence type="ECO:0000313" key="5">
    <source>
        <dbReference type="EMBL" id="QOZ64212.1"/>
    </source>
</evidence>
<name>A0A410VJ52_9BRAD</name>
<evidence type="ECO:0000256" key="2">
    <source>
        <dbReference type="ARBA" id="ARBA00023002"/>
    </source>
</evidence>